<sequence length="196" mass="21762">MARRKSKKKQQQESANAIGGLIIFGGIGFSYFAKSIAVGVVAIILGIIVFALITYSINQARINKLRRSGIAEIDKMTGDQFEHYLGQLFHLQGYNATVTQAQGDYGADLVLNKDGKRIVVQAKRYSKNVGLKAVQEVYGAIAHYKASAGWVVTNSRYTPQARTLARSNNVRLVDREELVEMILRVKESRKSIKISK</sequence>
<dbReference type="InterPro" id="IPR007560">
    <property type="entry name" value="Restrct_endonuc_IV_Mrr"/>
</dbReference>
<dbReference type="PANTHER" id="PTHR30015">
    <property type="entry name" value="MRR RESTRICTION SYSTEM PROTEIN"/>
    <property type="match status" value="1"/>
</dbReference>
<gene>
    <name evidence="3" type="ORF">PTI45_03330</name>
</gene>
<comment type="caution">
    <text evidence="3">The sequence shown here is derived from an EMBL/GenBank/DDBJ whole genome shotgun (WGS) entry which is preliminary data.</text>
</comment>
<dbReference type="EMBL" id="MDER01000064">
    <property type="protein sequence ID" value="ODP27205.1"/>
    <property type="molecule type" value="Genomic_DNA"/>
</dbReference>
<feature type="domain" description="Restriction endonuclease type IV Mrr" evidence="2">
    <location>
        <begin position="73"/>
        <end position="182"/>
    </location>
</feature>
<dbReference type="PATRIC" id="fig|1886670.3.peg.3388"/>
<dbReference type="InterPro" id="IPR011856">
    <property type="entry name" value="tRNA_endonuc-like_dom_sf"/>
</dbReference>
<organism evidence="3 4">
    <name type="scientific">Paenibacillus nuruki</name>
    <dbReference type="NCBI Taxonomy" id="1886670"/>
    <lineage>
        <taxon>Bacteria</taxon>
        <taxon>Bacillati</taxon>
        <taxon>Bacillota</taxon>
        <taxon>Bacilli</taxon>
        <taxon>Bacillales</taxon>
        <taxon>Paenibacillaceae</taxon>
        <taxon>Paenibacillus</taxon>
    </lineage>
</organism>
<dbReference type="GO" id="GO:0009307">
    <property type="term" value="P:DNA restriction-modification system"/>
    <property type="evidence" value="ECO:0007669"/>
    <property type="project" value="InterPro"/>
</dbReference>
<keyword evidence="1" id="KW-0472">Membrane</keyword>
<dbReference type="GO" id="GO:0015666">
    <property type="term" value="F:restriction endodeoxyribonuclease activity"/>
    <property type="evidence" value="ECO:0007669"/>
    <property type="project" value="TreeGrafter"/>
</dbReference>
<protein>
    <recommendedName>
        <fullName evidence="2">Restriction endonuclease type IV Mrr domain-containing protein</fullName>
    </recommendedName>
</protein>
<dbReference type="SUPFAM" id="SSF52980">
    <property type="entry name" value="Restriction endonuclease-like"/>
    <property type="match status" value="1"/>
</dbReference>
<dbReference type="STRING" id="1886670.PTI45_03330"/>
<dbReference type="GO" id="GO:0003677">
    <property type="term" value="F:DNA binding"/>
    <property type="evidence" value="ECO:0007669"/>
    <property type="project" value="InterPro"/>
</dbReference>
<accession>A0A1E3L211</accession>
<proteinExistence type="predicted"/>
<keyword evidence="1" id="KW-0812">Transmembrane</keyword>
<dbReference type="InterPro" id="IPR011335">
    <property type="entry name" value="Restrct_endonuc-II-like"/>
</dbReference>
<feature type="transmembrane region" description="Helical" evidence="1">
    <location>
        <begin position="14"/>
        <end position="32"/>
    </location>
</feature>
<feature type="transmembrane region" description="Helical" evidence="1">
    <location>
        <begin position="38"/>
        <end position="57"/>
    </location>
</feature>
<evidence type="ECO:0000256" key="1">
    <source>
        <dbReference type="SAM" id="Phobius"/>
    </source>
</evidence>
<reference evidence="3 4" key="1">
    <citation type="submission" date="2016-08" db="EMBL/GenBank/DDBJ databases">
        <title>Genome sequencing of Paenibacillus sp. TI45-13ar, isolated from Korean traditional nuruk.</title>
        <authorList>
            <person name="Kim S.-J."/>
        </authorList>
    </citation>
    <scope>NUCLEOTIDE SEQUENCE [LARGE SCALE GENOMIC DNA]</scope>
    <source>
        <strain evidence="3 4">TI45-13ar</strain>
    </source>
</reference>
<name>A0A1E3L211_9BACL</name>
<dbReference type="Proteomes" id="UP000094578">
    <property type="component" value="Unassembled WGS sequence"/>
</dbReference>
<dbReference type="Pfam" id="PF04471">
    <property type="entry name" value="Mrr_cat"/>
    <property type="match status" value="1"/>
</dbReference>
<evidence type="ECO:0000313" key="4">
    <source>
        <dbReference type="Proteomes" id="UP000094578"/>
    </source>
</evidence>
<dbReference type="InterPro" id="IPR052906">
    <property type="entry name" value="Type_IV_Methyl-Rstrct_Enzyme"/>
</dbReference>
<keyword evidence="1" id="KW-1133">Transmembrane helix</keyword>
<evidence type="ECO:0000313" key="3">
    <source>
        <dbReference type="EMBL" id="ODP27205.1"/>
    </source>
</evidence>
<dbReference type="Gene3D" id="3.40.1350.10">
    <property type="match status" value="1"/>
</dbReference>
<dbReference type="PANTHER" id="PTHR30015:SF6">
    <property type="entry name" value="SLL1429 PROTEIN"/>
    <property type="match status" value="1"/>
</dbReference>
<dbReference type="RefSeq" id="WP_069328723.1">
    <property type="nucleotide sequence ID" value="NZ_MDER01000064.1"/>
</dbReference>
<evidence type="ECO:0000259" key="2">
    <source>
        <dbReference type="Pfam" id="PF04471"/>
    </source>
</evidence>
<dbReference type="AlphaFoldDB" id="A0A1E3L211"/>
<keyword evidence="4" id="KW-1185">Reference proteome</keyword>